<dbReference type="PANTHER" id="PTHR33164">
    <property type="entry name" value="TRANSCRIPTIONAL REGULATOR, MARR FAMILY"/>
    <property type="match status" value="1"/>
</dbReference>
<dbReference type="Proteomes" id="UP000254651">
    <property type="component" value="Unassembled WGS sequence"/>
</dbReference>
<organism evidence="7 8">
    <name type="scientific">Bergeriella denitrificans</name>
    <name type="common">Neisseria denitrificans</name>
    <dbReference type="NCBI Taxonomy" id="494"/>
    <lineage>
        <taxon>Bacteria</taxon>
        <taxon>Pseudomonadati</taxon>
        <taxon>Pseudomonadota</taxon>
        <taxon>Betaproteobacteria</taxon>
        <taxon>Neisseriales</taxon>
        <taxon>Neisseriaceae</taxon>
        <taxon>Bergeriella</taxon>
    </lineage>
</organism>
<keyword evidence="8" id="KW-1185">Reference proteome</keyword>
<dbReference type="GO" id="GO:0006950">
    <property type="term" value="P:response to stress"/>
    <property type="evidence" value="ECO:0007669"/>
    <property type="project" value="TreeGrafter"/>
</dbReference>
<dbReference type="InterPro" id="IPR036388">
    <property type="entry name" value="WH-like_DNA-bd_sf"/>
</dbReference>
<dbReference type="EMBL" id="UGQS01000002">
    <property type="protein sequence ID" value="STZ77084.1"/>
    <property type="molecule type" value="Genomic_DNA"/>
</dbReference>
<dbReference type="AlphaFoldDB" id="A0A378UI82"/>
<gene>
    <name evidence="7" type="primary">ohrR_2</name>
    <name evidence="7" type="ORF">NCTC10295_01885</name>
</gene>
<proteinExistence type="predicted"/>
<evidence type="ECO:0000256" key="1">
    <source>
        <dbReference type="ARBA" id="ARBA00004496"/>
    </source>
</evidence>
<dbReference type="GO" id="GO:0003677">
    <property type="term" value="F:DNA binding"/>
    <property type="evidence" value="ECO:0007669"/>
    <property type="project" value="UniProtKB-KW"/>
</dbReference>
<dbReference type="InterPro" id="IPR039422">
    <property type="entry name" value="MarR/SlyA-like"/>
</dbReference>
<dbReference type="InterPro" id="IPR055166">
    <property type="entry name" value="Transc_reg_Sar_Rot_HTH"/>
</dbReference>
<dbReference type="PANTHER" id="PTHR33164:SF5">
    <property type="entry name" value="ORGANIC HYDROPEROXIDE RESISTANCE TRANSCRIPTIONAL REGULATOR"/>
    <property type="match status" value="1"/>
</dbReference>
<reference evidence="7 8" key="1">
    <citation type="submission" date="2018-06" db="EMBL/GenBank/DDBJ databases">
        <authorList>
            <consortium name="Pathogen Informatics"/>
            <person name="Doyle S."/>
        </authorList>
    </citation>
    <scope>NUCLEOTIDE SEQUENCE [LARGE SCALE GENOMIC DNA]</scope>
    <source>
        <strain evidence="7 8">NCTC10295</strain>
    </source>
</reference>
<name>A0A378UI82_BERDE</name>
<dbReference type="Gene3D" id="1.10.10.10">
    <property type="entry name" value="Winged helix-like DNA-binding domain superfamily/Winged helix DNA-binding domain"/>
    <property type="match status" value="1"/>
</dbReference>
<dbReference type="SMART" id="SM00347">
    <property type="entry name" value="HTH_MARR"/>
    <property type="match status" value="1"/>
</dbReference>
<dbReference type="PROSITE" id="PS50995">
    <property type="entry name" value="HTH_MARR_2"/>
    <property type="match status" value="1"/>
</dbReference>
<keyword evidence="3" id="KW-0805">Transcription regulation</keyword>
<dbReference type="GO" id="GO:0005737">
    <property type="term" value="C:cytoplasm"/>
    <property type="evidence" value="ECO:0007669"/>
    <property type="project" value="UniProtKB-SubCell"/>
</dbReference>
<accession>A0A378UI82</accession>
<evidence type="ECO:0000256" key="3">
    <source>
        <dbReference type="ARBA" id="ARBA00023015"/>
    </source>
</evidence>
<feature type="domain" description="HTH marR-type" evidence="6">
    <location>
        <begin position="11"/>
        <end position="140"/>
    </location>
</feature>
<evidence type="ECO:0000256" key="4">
    <source>
        <dbReference type="ARBA" id="ARBA00023125"/>
    </source>
</evidence>
<dbReference type="InterPro" id="IPR000835">
    <property type="entry name" value="HTH_MarR-typ"/>
</dbReference>
<dbReference type="RefSeq" id="WP_066080592.1">
    <property type="nucleotide sequence ID" value="NZ_CP181246.1"/>
</dbReference>
<keyword evidence="4" id="KW-0238">DNA-binding</keyword>
<dbReference type="GO" id="GO:0003700">
    <property type="term" value="F:DNA-binding transcription factor activity"/>
    <property type="evidence" value="ECO:0007669"/>
    <property type="project" value="InterPro"/>
</dbReference>
<evidence type="ECO:0000256" key="5">
    <source>
        <dbReference type="ARBA" id="ARBA00023163"/>
    </source>
</evidence>
<dbReference type="SUPFAM" id="SSF46785">
    <property type="entry name" value="Winged helix' DNA-binding domain"/>
    <property type="match status" value="1"/>
</dbReference>
<dbReference type="InterPro" id="IPR036390">
    <property type="entry name" value="WH_DNA-bd_sf"/>
</dbReference>
<sequence length="163" mass="18020">MTAHTALPPLQDFMCFATYTANLAFGKAYKPYLGKIGLTYTQWIALVALGEEDNQTVNQLGRKLFLASNTLTPLLKGMEQQGWLVRERSKEDERRVVVNLTGAGRAKLAESQSCIGIFQDCGLSMEETAALQKAVSKLRDNLLAGLEDKREAAEAVENQPRIE</sequence>
<dbReference type="Pfam" id="PF22381">
    <property type="entry name" value="Staph_reg_Sar_Rot"/>
    <property type="match status" value="1"/>
</dbReference>
<evidence type="ECO:0000313" key="8">
    <source>
        <dbReference type="Proteomes" id="UP000254651"/>
    </source>
</evidence>
<evidence type="ECO:0000259" key="6">
    <source>
        <dbReference type="PROSITE" id="PS50995"/>
    </source>
</evidence>
<evidence type="ECO:0000313" key="7">
    <source>
        <dbReference type="EMBL" id="STZ77084.1"/>
    </source>
</evidence>
<protein>
    <submittedName>
        <fullName evidence="7">Organic hydroperoxide resistance transcriptional regulator</fullName>
    </submittedName>
</protein>
<evidence type="ECO:0000256" key="2">
    <source>
        <dbReference type="ARBA" id="ARBA00022490"/>
    </source>
</evidence>
<keyword evidence="5" id="KW-0804">Transcription</keyword>
<keyword evidence="2" id="KW-0963">Cytoplasm</keyword>
<comment type="subcellular location">
    <subcellularLocation>
        <location evidence="1">Cytoplasm</location>
    </subcellularLocation>
</comment>